<evidence type="ECO:0000256" key="8">
    <source>
        <dbReference type="ARBA" id="ARBA00022813"/>
    </source>
</evidence>
<name>A0A964RKC8_9CLOT</name>
<evidence type="ECO:0000256" key="3">
    <source>
        <dbReference type="ARBA" id="ARBA00022705"/>
    </source>
</evidence>
<dbReference type="InterPro" id="IPR006197">
    <property type="entry name" value="Peptidase_S24_LexA"/>
</dbReference>
<evidence type="ECO:0000256" key="7">
    <source>
        <dbReference type="ARBA" id="ARBA00022806"/>
    </source>
</evidence>
<keyword evidence="8 16" id="KW-0068">Autocatalytic cleavage</keyword>
<keyword evidence="3" id="KW-0235">DNA replication</keyword>
<feature type="binding site" evidence="15">
    <location>
        <begin position="23"/>
        <end position="30"/>
    </location>
    <ligand>
        <name>ATP</name>
        <dbReference type="ChEBI" id="CHEBI:30616"/>
    </ligand>
</feature>
<keyword evidence="10" id="KW-0805">Transcription regulation</keyword>
<dbReference type="RefSeq" id="WP_160358374.1">
    <property type="nucleotide sequence ID" value="NZ_WSRQ01000007.1"/>
</dbReference>
<evidence type="ECO:0000256" key="4">
    <source>
        <dbReference type="ARBA" id="ARBA00022741"/>
    </source>
</evidence>
<dbReference type="GO" id="GO:0009432">
    <property type="term" value="P:SOS response"/>
    <property type="evidence" value="ECO:0007669"/>
    <property type="project" value="UniProtKB-KW"/>
</dbReference>
<dbReference type="SUPFAM" id="SSF52540">
    <property type="entry name" value="P-loop containing nucleoside triphosphate hydrolases"/>
    <property type="match status" value="1"/>
</dbReference>
<gene>
    <name evidence="18" type="primary">lexA</name>
    <name evidence="18" type="ORF">GKZ28_05620</name>
</gene>
<evidence type="ECO:0000256" key="14">
    <source>
        <dbReference type="ARBA" id="ARBA00023236"/>
    </source>
</evidence>
<keyword evidence="9 15" id="KW-0067">ATP-binding</keyword>
<evidence type="ECO:0000256" key="12">
    <source>
        <dbReference type="ARBA" id="ARBA00023163"/>
    </source>
</evidence>
<dbReference type="PRINTS" id="PR00726">
    <property type="entry name" value="LEXASERPTASE"/>
</dbReference>
<evidence type="ECO:0000259" key="17">
    <source>
        <dbReference type="PROSITE" id="PS51198"/>
    </source>
</evidence>
<dbReference type="EC" id="3.4.21.88" evidence="18"/>
<keyword evidence="4 15" id="KW-0547">Nucleotide-binding</keyword>
<proteinExistence type="inferred from homology"/>
<sequence length="519" mass="60162">MYFNKEQKKIINSKPNGHMLIKGEKGTGKTTTFINKIPSLLNHYCISKDDKILVATCDEEASTYVSFIYDNIETEKYHQSSFFDRDNSDKLEISTITSLIYYYFNQYKNNNKKNDTMIASSEECYNQLKEAIKTILTKYENKKTSILNLDFAQFIQEEIRWIKSCNYVNLDEYQAANRFSRTNDKLTISAPKVLRKNSKQRQAIFDILIEYNNNLEKINKIDFEDVAILALREASSKLTRKFTHIFIDDCQMLTKVEIEFLKALYNEKTYSSITFLFDNSASKNSQTWLTSGKSFASLGYDMKGKSITLKTKHSETLDEYRKDNEVNEKKVIECSITQNVNSIKDTLINQPLKLDTVRYIDLKRNVHHNFIKDSGTVNEIYVEHDGIEERVEDVIEIPVFSEIAAGNPILMNEYIEDNYYLPKDWVRSTKDVFMLKVKGDSMINKNIYDGDYVVISKQGMPSINDIVAVDIEGEATLKTYKKINRQIVLMPENEIYEPIFITDQQFSFLGVAIGLVKNS</sequence>
<evidence type="ECO:0000256" key="11">
    <source>
        <dbReference type="ARBA" id="ARBA00023125"/>
    </source>
</evidence>
<dbReference type="Proteomes" id="UP000656077">
    <property type="component" value="Unassembled WGS sequence"/>
</dbReference>
<reference evidence="18" key="1">
    <citation type="submission" date="2019-12" db="EMBL/GenBank/DDBJ databases">
        <title>Microbes associate with the intestines of laboratory mice.</title>
        <authorList>
            <person name="Navarre W."/>
            <person name="Wong E."/>
        </authorList>
    </citation>
    <scope>NUCLEOTIDE SEQUENCE</scope>
    <source>
        <strain evidence="18">NM79_F5</strain>
    </source>
</reference>
<dbReference type="InterPro" id="IPR006200">
    <property type="entry name" value="LexA"/>
</dbReference>
<dbReference type="PANTHER" id="PTHR33516">
    <property type="entry name" value="LEXA REPRESSOR"/>
    <property type="match status" value="1"/>
</dbReference>
<dbReference type="CDD" id="cd06529">
    <property type="entry name" value="S24_LexA-like"/>
    <property type="match status" value="1"/>
</dbReference>
<dbReference type="GO" id="GO:0004252">
    <property type="term" value="F:serine-type endopeptidase activity"/>
    <property type="evidence" value="ECO:0007669"/>
    <property type="project" value="UniProtKB-EC"/>
</dbReference>
<comment type="caution">
    <text evidence="18">The sequence shown here is derived from an EMBL/GenBank/DDBJ whole genome shotgun (WGS) entry which is preliminary data.</text>
</comment>
<dbReference type="Gene3D" id="1.10.10.160">
    <property type="match status" value="1"/>
</dbReference>
<dbReference type="InterPro" id="IPR015927">
    <property type="entry name" value="Peptidase_S24_S26A/B/C"/>
</dbReference>
<evidence type="ECO:0000256" key="16">
    <source>
        <dbReference type="RuleBase" id="RU003991"/>
    </source>
</evidence>
<evidence type="ECO:0000256" key="15">
    <source>
        <dbReference type="PROSITE-ProRule" id="PRU00560"/>
    </source>
</evidence>
<dbReference type="EMBL" id="WSRQ01000007">
    <property type="protein sequence ID" value="MVX63176.1"/>
    <property type="molecule type" value="Genomic_DNA"/>
</dbReference>
<evidence type="ECO:0000256" key="10">
    <source>
        <dbReference type="ARBA" id="ARBA00023015"/>
    </source>
</evidence>
<dbReference type="InterPro" id="IPR039418">
    <property type="entry name" value="LexA-like"/>
</dbReference>
<dbReference type="InterPro" id="IPR014016">
    <property type="entry name" value="UvrD-like_ATP-bd"/>
</dbReference>
<evidence type="ECO:0000256" key="5">
    <source>
        <dbReference type="ARBA" id="ARBA00022763"/>
    </source>
</evidence>
<dbReference type="PROSITE" id="PS51198">
    <property type="entry name" value="UVRD_HELICASE_ATP_BIND"/>
    <property type="match status" value="1"/>
</dbReference>
<dbReference type="AlphaFoldDB" id="A0A964RKC8"/>
<keyword evidence="13" id="KW-0234">DNA repair</keyword>
<evidence type="ECO:0000256" key="13">
    <source>
        <dbReference type="ARBA" id="ARBA00023204"/>
    </source>
</evidence>
<organism evidence="18 19">
    <name type="scientific">Clostridium chromiireducens</name>
    <dbReference type="NCBI Taxonomy" id="225345"/>
    <lineage>
        <taxon>Bacteria</taxon>
        <taxon>Bacillati</taxon>
        <taxon>Bacillota</taxon>
        <taxon>Clostridia</taxon>
        <taxon>Eubacteriales</taxon>
        <taxon>Clostridiaceae</taxon>
        <taxon>Clostridium</taxon>
    </lineage>
</organism>
<keyword evidence="14" id="KW-0742">SOS response</keyword>
<evidence type="ECO:0000313" key="18">
    <source>
        <dbReference type="EMBL" id="MVX63176.1"/>
    </source>
</evidence>
<dbReference type="InterPro" id="IPR050077">
    <property type="entry name" value="LexA_repressor"/>
</dbReference>
<keyword evidence="11" id="KW-0238">DNA-binding</keyword>
<keyword evidence="7 15" id="KW-0347">Helicase</keyword>
<dbReference type="PANTHER" id="PTHR33516:SF2">
    <property type="entry name" value="LEXA REPRESSOR-RELATED"/>
    <property type="match status" value="1"/>
</dbReference>
<keyword evidence="12" id="KW-0804">Transcription</keyword>
<evidence type="ECO:0000313" key="19">
    <source>
        <dbReference type="Proteomes" id="UP000656077"/>
    </source>
</evidence>
<dbReference type="NCBIfam" id="TIGR00498">
    <property type="entry name" value="lexA"/>
    <property type="match status" value="1"/>
</dbReference>
<keyword evidence="5" id="KW-0227">DNA damage</keyword>
<dbReference type="GO" id="GO:0045892">
    <property type="term" value="P:negative regulation of DNA-templated transcription"/>
    <property type="evidence" value="ECO:0007669"/>
    <property type="project" value="InterPro"/>
</dbReference>
<dbReference type="Gene3D" id="3.40.50.300">
    <property type="entry name" value="P-loop containing nucleotide triphosphate hydrolases"/>
    <property type="match status" value="1"/>
</dbReference>
<dbReference type="GO" id="GO:0006260">
    <property type="term" value="P:DNA replication"/>
    <property type="evidence" value="ECO:0007669"/>
    <property type="project" value="UniProtKB-KW"/>
</dbReference>
<dbReference type="GO" id="GO:0006281">
    <property type="term" value="P:DNA repair"/>
    <property type="evidence" value="ECO:0007669"/>
    <property type="project" value="UniProtKB-KW"/>
</dbReference>
<keyword evidence="2" id="KW-0678">Repressor</keyword>
<keyword evidence="6 15" id="KW-0378">Hydrolase</keyword>
<evidence type="ECO:0000256" key="1">
    <source>
        <dbReference type="ARBA" id="ARBA00007484"/>
    </source>
</evidence>
<evidence type="ECO:0000256" key="9">
    <source>
        <dbReference type="ARBA" id="ARBA00022840"/>
    </source>
</evidence>
<dbReference type="GO" id="GO:0005524">
    <property type="term" value="F:ATP binding"/>
    <property type="evidence" value="ECO:0007669"/>
    <property type="project" value="UniProtKB-UniRule"/>
</dbReference>
<dbReference type="Gene3D" id="2.10.109.10">
    <property type="entry name" value="Umud Fragment, subunit A"/>
    <property type="match status" value="1"/>
</dbReference>
<evidence type="ECO:0000256" key="2">
    <source>
        <dbReference type="ARBA" id="ARBA00022491"/>
    </source>
</evidence>
<accession>A0A964RKC8</accession>
<evidence type="ECO:0000256" key="6">
    <source>
        <dbReference type="ARBA" id="ARBA00022801"/>
    </source>
</evidence>
<dbReference type="GO" id="GO:0004386">
    <property type="term" value="F:helicase activity"/>
    <property type="evidence" value="ECO:0007669"/>
    <property type="project" value="UniProtKB-UniRule"/>
</dbReference>
<dbReference type="Pfam" id="PF00717">
    <property type="entry name" value="Peptidase_S24"/>
    <property type="match status" value="1"/>
</dbReference>
<feature type="domain" description="UvrD-like helicase ATP-binding" evidence="17">
    <location>
        <begin position="2"/>
        <end position="316"/>
    </location>
</feature>
<comment type="similarity">
    <text evidence="1 16">Belongs to the peptidase S24 family.</text>
</comment>
<dbReference type="GO" id="GO:0003677">
    <property type="term" value="F:DNA binding"/>
    <property type="evidence" value="ECO:0007669"/>
    <property type="project" value="UniProtKB-KW"/>
</dbReference>
<dbReference type="Pfam" id="PF00580">
    <property type="entry name" value="UvrD-helicase"/>
    <property type="match status" value="1"/>
</dbReference>
<dbReference type="InterPro" id="IPR036286">
    <property type="entry name" value="LexA/Signal_pep-like_sf"/>
</dbReference>
<dbReference type="SUPFAM" id="SSF51306">
    <property type="entry name" value="LexA/Signal peptidase"/>
    <property type="match status" value="1"/>
</dbReference>
<dbReference type="InterPro" id="IPR013986">
    <property type="entry name" value="DExx_box_DNA_helicase_dom_sf"/>
</dbReference>
<dbReference type="InterPro" id="IPR027417">
    <property type="entry name" value="P-loop_NTPase"/>
</dbReference>
<protein>
    <submittedName>
        <fullName evidence="18">Repressor LexA</fullName>
        <ecNumber evidence="18">3.4.21.88</ecNumber>
    </submittedName>
</protein>